<organism evidence="1 2">
    <name type="scientific">Heyndrickxia coagulans</name>
    <name type="common">Weizmannia coagulans</name>
    <dbReference type="NCBI Taxonomy" id="1398"/>
    <lineage>
        <taxon>Bacteria</taxon>
        <taxon>Bacillati</taxon>
        <taxon>Bacillota</taxon>
        <taxon>Bacilli</taxon>
        <taxon>Bacillales</taxon>
        <taxon>Bacillaceae</taxon>
        <taxon>Heyndrickxia</taxon>
    </lineage>
</organism>
<proteinExistence type="predicted"/>
<dbReference type="Proteomes" id="UP000075288">
    <property type="component" value="Unassembled WGS sequence"/>
</dbReference>
<dbReference type="AlphaFoldDB" id="A0A150JSE1"/>
<protein>
    <submittedName>
        <fullName evidence="1">Uncharacterized protein</fullName>
    </submittedName>
</protein>
<evidence type="ECO:0000313" key="2">
    <source>
        <dbReference type="Proteomes" id="UP000075288"/>
    </source>
</evidence>
<dbReference type="EMBL" id="LQYG01000107">
    <property type="protein sequence ID" value="KYC59684.1"/>
    <property type="molecule type" value="Genomic_DNA"/>
</dbReference>
<comment type="caution">
    <text evidence="1">The sequence shown here is derived from an EMBL/GenBank/DDBJ whole genome shotgun (WGS) entry which is preliminary data.</text>
</comment>
<accession>A0A150JSE1</accession>
<gene>
    <name evidence="1" type="ORF">B4098_0058</name>
</gene>
<sequence>MPESGNRRRFHFPIYFMDTYAKKYAAAFSGREGNGLKTAGPLNMALAKNRPAKPARYRNHCSYLSVYNRGVLH</sequence>
<reference evidence="1 2" key="1">
    <citation type="submission" date="2016-01" db="EMBL/GenBank/DDBJ databases">
        <title>Genome Sequences of Twelve Sporeforming Bacillus Species Isolated from Foods.</title>
        <authorList>
            <person name="Berendsen E.M."/>
            <person name="Wells-Bennik M.H."/>
            <person name="Krawcyk A.O."/>
            <person name="De Jong A."/>
            <person name="Holsappel S."/>
            <person name="Eijlander R.T."/>
            <person name="Kuipers O.P."/>
        </authorList>
    </citation>
    <scope>NUCLEOTIDE SEQUENCE [LARGE SCALE GENOMIC DNA]</scope>
    <source>
        <strain evidence="1 2">B4098</strain>
    </source>
</reference>
<dbReference type="PATRIC" id="fig|1398.26.peg.1341"/>
<evidence type="ECO:0000313" key="1">
    <source>
        <dbReference type="EMBL" id="KYC59684.1"/>
    </source>
</evidence>
<name>A0A150JSE1_HEYCO</name>